<keyword evidence="2" id="KW-0808">Transferase</keyword>
<accession>A0A081NL20</accession>
<protein>
    <recommendedName>
        <fullName evidence="6">Arginine N-succinyltransferase</fullName>
    </recommendedName>
</protein>
<evidence type="ECO:0000256" key="3">
    <source>
        <dbReference type="ARBA" id="ARBA00023315"/>
    </source>
</evidence>
<dbReference type="STRING" id="1137799.GZ78_03825"/>
<keyword evidence="3" id="KW-0012">Acyltransferase</keyword>
<dbReference type="RefSeq" id="WP_034832801.1">
    <property type="nucleotide sequence ID" value="NZ_JOKH01000001.1"/>
</dbReference>
<evidence type="ECO:0000256" key="1">
    <source>
        <dbReference type="ARBA" id="ARBA00022503"/>
    </source>
</evidence>
<organism evidence="4 5">
    <name type="scientific">Endozoicomonas numazuensis</name>
    <dbReference type="NCBI Taxonomy" id="1137799"/>
    <lineage>
        <taxon>Bacteria</taxon>
        <taxon>Pseudomonadati</taxon>
        <taxon>Pseudomonadota</taxon>
        <taxon>Gammaproteobacteria</taxon>
        <taxon>Oceanospirillales</taxon>
        <taxon>Endozoicomonadaceae</taxon>
        <taxon>Endozoicomonas</taxon>
    </lineage>
</organism>
<evidence type="ECO:0000256" key="2">
    <source>
        <dbReference type="ARBA" id="ARBA00022679"/>
    </source>
</evidence>
<evidence type="ECO:0000313" key="4">
    <source>
        <dbReference type="EMBL" id="KEQ19143.1"/>
    </source>
</evidence>
<dbReference type="SUPFAM" id="SSF55729">
    <property type="entry name" value="Acyl-CoA N-acyltransferases (Nat)"/>
    <property type="match status" value="1"/>
</dbReference>
<dbReference type="InterPro" id="IPR016181">
    <property type="entry name" value="Acyl_CoA_acyltransferase"/>
</dbReference>
<dbReference type="GO" id="GO:0006527">
    <property type="term" value="P:L-arginine catabolic process"/>
    <property type="evidence" value="ECO:0007669"/>
    <property type="project" value="InterPro"/>
</dbReference>
<keyword evidence="1" id="KW-0056">Arginine metabolism</keyword>
<dbReference type="OrthoDB" id="21121at2"/>
<evidence type="ECO:0008006" key="6">
    <source>
        <dbReference type="Google" id="ProtNLM"/>
    </source>
</evidence>
<gene>
    <name evidence="4" type="ORF">GZ78_03825</name>
</gene>
<evidence type="ECO:0000313" key="5">
    <source>
        <dbReference type="Proteomes" id="UP000028073"/>
    </source>
</evidence>
<dbReference type="InterPro" id="IPR007041">
    <property type="entry name" value="Arg_succinylTrfase_AstA/AruG"/>
</dbReference>
<reference evidence="4 5" key="1">
    <citation type="submission" date="2014-06" db="EMBL/GenBank/DDBJ databases">
        <title>Whole Genome Sequences of Three Symbiotic Endozoicomonas Bacteria.</title>
        <authorList>
            <person name="Neave M.J."/>
            <person name="Apprill A."/>
            <person name="Voolstra C.R."/>
        </authorList>
    </citation>
    <scope>NUCLEOTIDE SEQUENCE [LARGE SCALE GENOMIC DNA]</scope>
    <source>
        <strain evidence="4 5">DSM 25634</strain>
    </source>
</reference>
<dbReference type="EMBL" id="JOKH01000001">
    <property type="protein sequence ID" value="KEQ19143.1"/>
    <property type="molecule type" value="Genomic_DNA"/>
</dbReference>
<keyword evidence="5" id="KW-1185">Reference proteome</keyword>
<dbReference type="PANTHER" id="PTHR30420">
    <property type="entry name" value="N-SUCCINYLARGININE DIHYDROLASE"/>
    <property type="match status" value="1"/>
</dbReference>
<sequence length="343" mass="38551">MKVVRPIEYHDLSALEALANNARGSMTTLPANRDHLAELICKTRDSLKKDIESAGEESYHFVLEDLDSGEILGISGIIATVGLAAPFYNFRVDEEVHASDTLQTINRMTALKLCQDYTGYTSLCTLFMSPDNDSWSNLQLLSRARLLFIAENRDRFADRVLAEIQGVVDENDRSAFWDSLGAHFFPMEMSKANYLTGLQEKNFIADLMPRYPIYTRLLPKQARAVIGEPRPDREPVFNILEREGFSYQGYIDIFDAGPTLETGTDRLTTLRDSQICKPEASSTPTGEEKPFTNSNDYLVASTSTQSFRCISTAFNPETAVLTQKEIDRLQLSDGDPVRVVSRY</sequence>
<dbReference type="Proteomes" id="UP000028073">
    <property type="component" value="Unassembled WGS sequence"/>
</dbReference>
<comment type="caution">
    <text evidence="4">The sequence shown here is derived from an EMBL/GenBank/DDBJ whole genome shotgun (WGS) entry which is preliminary data.</text>
</comment>
<dbReference type="NCBIfam" id="TIGR03243">
    <property type="entry name" value="arg_catab_AOST"/>
    <property type="match status" value="1"/>
</dbReference>
<name>A0A081NL20_9GAMM</name>
<proteinExistence type="predicted"/>
<dbReference type="AlphaFoldDB" id="A0A081NL20"/>
<dbReference type="Pfam" id="PF04958">
    <property type="entry name" value="AstA"/>
    <property type="match status" value="1"/>
</dbReference>
<dbReference type="Gene3D" id="2.40.40.20">
    <property type="match status" value="1"/>
</dbReference>
<dbReference type="eggNOG" id="COG3138">
    <property type="taxonomic scope" value="Bacteria"/>
</dbReference>
<dbReference type="PANTHER" id="PTHR30420:SF1">
    <property type="entry name" value="ARGININE N-SUCCINYLTRANSFERASE"/>
    <property type="match status" value="1"/>
</dbReference>
<dbReference type="GO" id="GO:0008791">
    <property type="term" value="F:arginine N-succinyltransferase activity"/>
    <property type="evidence" value="ECO:0007669"/>
    <property type="project" value="InterPro"/>
</dbReference>